<reference evidence="1" key="2">
    <citation type="submission" date="2021-02" db="EMBL/GenBank/DDBJ databases">
        <authorList>
            <person name="Kimball J.A."/>
            <person name="Haas M.W."/>
            <person name="Macchietto M."/>
            <person name="Kono T."/>
            <person name="Duquette J."/>
            <person name="Shao M."/>
        </authorList>
    </citation>
    <scope>NUCLEOTIDE SEQUENCE</scope>
    <source>
        <tissue evidence="1">Fresh leaf tissue</tissue>
    </source>
</reference>
<accession>A0A8J5W1M5</accession>
<keyword evidence="2" id="KW-1185">Reference proteome</keyword>
<name>A0A8J5W1M5_ZIZPA</name>
<dbReference type="AlphaFoldDB" id="A0A8J5W1M5"/>
<dbReference type="EMBL" id="JAAALK010000283">
    <property type="protein sequence ID" value="KAG8070893.1"/>
    <property type="molecule type" value="Genomic_DNA"/>
</dbReference>
<sequence>MTGWYTWAGYDYELPWSVENGDELFTCWSGPVQMHPGGDTYALVLGYPPLERHLWHRETGVQARAAAMGAWVDTSARRPAVASPLRSEQIAVTEDHLTLSNPCRPCMSRLRPAAVCNCNANAFVHCTRAL</sequence>
<gene>
    <name evidence="1" type="ORF">GUJ93_ZPchr0006g42916</name>
</gene>
<reference evidence="1" key="1">
    <citation type="journal article" date="2021" name="bioRxiv">
        <title>Whole Genome Assembly and Annotation of Northern Wild Rice, Zizania palustris L., Supports a Whole Genome Duplication in the Zizania Genus.</title>
        <authorList>
            <person name="Haas M."/>
            <person name="Kono T."/>
            <person name="Macchietto M."/>
            <person name="Millas R."/>
            <person name="McGilp L."/>
            <person name="Shao M."/>
            <person name="Duquette J."/>
            <person name="Hirsch C.N."/>
            <person name="Kimball J."/>
        </authorList>
    </citation>
    <scope>NUCLEOTIDE SEQUENCE</scope>
    <source>
        <tissue evidence="1">Fresh leaf tissue</tissue>
    </source>
</reference>
<comment type="caution">
    <text evidence="1">The sequence shown here is derived from an EMBL/GenBank/DDBJ whole genome shotgun (WGS) entry which is preliminary data.</text>
</comment>
<evidence type="ECO:0000313" key="2">
    <source>
        <dbReference type="Proteomes" id="UP000729402"/>
    </source>
</evidence>
<organism evidence="1 2">
    <name type="scientific">Zizania palustris</name>
    <name type="common">Northern wild rice</name>
    <dbReference type="NCBI Taxonomy" id="103762"/>
    <lineage>
        <taxon>Eukaryota</taxon>
        <taxon>Viridiplantae</taxon>
        <taxon>Streptophyta</taxon>
        <taxon>Embryophyta</taxon>
        <taxon>Tracheophyta</taxon>
        <taxon>Spermatophyta</taxon>
        <taxon>Magnoliopsida</taxon>
        <taxon>Liliopsida</taxon>
        <taxon>Poales</taxon>
        <taxon>Poaceae</taxon>
        <taxon>BOP clade</taxon>
        <taxon>Oryzoideae</taxon>
        <taxon>Oryzeae</taxon>
        <taxon>Zizaniinae</taxon>
        <taxon>Zizania</taxon>
    </lineage>
</organism>
<protein>
    <submittedName>
        <fullName evidence="1">Uncharacterized protein</fullName>
    </submittedName>
</protein>
<proteinExistence type="predicted"/>
<dbReference type="Proteomes" id="UP000729402">
    <property type="component" value="Unassembled WGS sequence"/>
</dbReference>
<evidence type="ECO:0000313" key="1">
    <source>
        <dbReference type="EMBL" id="KAG8070893.1"/>
    </source>
</evidence>